<proteinExistence type="predicted"/>
<accession>A0ACC0R9S6</accession>
<sequence>MKPSLDDLPAEVLVEIFGQFCLHCRAQTVLYHEFVLGYGDSVCSRVYDFDGRLASFMHTVGRRRGLAAKVRKVAIQASADERKRWGRHYDELLRIFLTPELRDPRKAHLEIMGPPYDFRAVDAELINMLITLLPNVDHLSL</sequence>
<gene>
    <name evidence="1" type="ORF">NCS57_00473600</name>
</gene>
<organism evidence="1 2">
    <name type="scientific">Fusarium keratoplasticum</name>
    <dbReference type="NCBI Taxonomy" id="1328300"/>
    <lineage>
        <taxon>Eukaryota</taxon>
        <taxon>Fungi</taxon>
        <taxon>Dikarya</taxon>
        <taxon>Ascomycota</taxon>
        <taxon>Pezizomycotina</taxon>
        <taxon>Sordariomycetes</taxon>
        <taxon>Hypocreomycetidae</taxon>
        <taxon>Hypocreales</taxon>
        <taxon>Nectriaceae</taxon>
        <taxon>Fusarium</taxon>
        <taxon>Fusarium solani species complex</taxon>
    </lineage>
</organism>
<dbReference type="EMBL" id="CM046505">
    <property type="protein sequence ID" value="KAI8675716.1"/>
    <property type="molecule type" value="Genomic_DNA"/>
</dbReference>
<evidence type="ECO:0000313" key="1">
    <source>
        <dbReference type="EMBL" id="KAI8675716.1"/>
    </source>
</evidence>
<dbReference type="Proteomes" id="UP001065298">
    <property type="component" value="Chromosome 3"/>
</dbReference>
<reference evidence="1" key="1">
    <citation type="submission" date="2022-06" db="EMBL/GenBank/DDBJ databases">
        <title>Fusarium solani species complex genomes reveal bases of compartmentalisation and animal pathogenesis.</title>
        <authorList>
            <person name="Tsai I.J."/>
        </authorList>
    </citation>
    <scope>NUCLEOTIDE SEQUENCE</scope>
    <source>
        <strain evidence="1">Fu6.1</strain>
    </source>
</reference>
<name>A0ACC0R9S6_9HYPO</name>
<protein>
    <submittedName>
        <fullName evidence="1">Uncharacterized protein</fullName>
    </submittedName>
</protein>
<evidence type="ECO:0000313" key="2">
    <source>
        <dbReference type="Proteomes" id="UP001065298"/>
    </source>
</evidence>
<comment type="caution">
    <text evidence="1">The sequence shown here is derived from an EMBL/GenBank/DDBJ whole genome shotgun (WGS) entry which is preliminary data.</text>
</comment>
<keyword evidence="2" id="KW-1185">Reference proteome</keyword>